<feature type="transmembrane region" description="Helical" evidence="3">
    <location>
        <begin position="398"/>
        <end position="421"/>
    </location>
</feature>
<dbReference type="InterPro" id="IPR050327">
    <property type="entry name" value="Proton-linked_MCT"/>
</dbReference>
<feature type="transmembrane region" description="Helical" evidence="3">
    <location>
        <begin position="111"/>
        <end position="133"/>
    </location>
</feature>
<dbReference type="SUPFAM" id="SSF103473">
    <property type="entry name" value="MFS general substrate transporter"/>
    <property type="match status" value="1"/>
</dbReference>
<sequence>MAVPSDNDASSIRPLSADHIAGPNTVEIEKHSAAQDSASPPPPAPDGGIVAWVQVAGAFFLFFNSWSVLLDHPCAVPFTDPEDYRGIINTFGVYQSYYETRLLKGYSPSSIAWIGTVQSFLLLSLGPVVGPIFDRGYIKTLLIGGTFLVVFGLMMTSLSKEYYQFFLAHGVAVGIGSGLLFIPSLAIPVTYFTSRRAFAVGTVASGGSVGAVIYPIVFHKLIDRVGFGWTTRIIAFIALAGLLFSIAVMKSRLPPLEKARRLLDLAAFREVPFVIYCLALFFDLVGLYFPYFYLPTYFATYLHAGDNISFYVLSILSASSFFGRIAPNMLADRLGSLNVMIIVSLMVTILAFAWMGIHSNAGAIVFAVFYGFPSGTIVALMSPVLAGLCPDLAIMGTWLGMASVFSGLGILIGNPIAGALLDLEHAVFWKGQLFAAVTVGAGMVLFVALRLWQWKDGKGWKL</sequence>
<feature type="transmembrane region" description="Helical" evidence="3">
    <location>
        <begin position="165"/>
        <end position="185"/>
    </location>
</feature>
<gene>
    <name evidence="5" type="ORF">ABL_09960</name>
</gene>
<feature type="transmembrane region" description="Helical" evidence="3">
    <location>
        <begin position="308"/>
        <end position="325"/>
    </location>
</feature>
<evidence type="ECO:0000256" key="2">
    <source>
        <dbReference type="ARBA" id="ARBA00006727"/>
    </source>
</evidence>
<feature type="transmembrane region" description="Helical" evidence="3">
    <location>
        <begin position="337"/>
        <end position="357"/>
    </location>
</feature>
<comment type="subcellular location">
    <subcellularLocation>
        <location evidence="1">Membrane</location>
        <topology evidence="1">Multi-pass membrane protein</topology>
    </subcellularLocation>
</comment>
<evidence type="ECO:0000313" key="6">
    <source>
        <dbReference type="Proteomes" id="UP000068243"/>
    </source>
</evidence>
<dbReference type="InterPro" id="IPR011701">
    <property type="entry name" value="MFS"/>
</dbReference>
<dbReference type="VEuPathDB" id="FungiDB:An11g08190"/>
<proteinExistence type="inferred from homology"/>
<feature type="transmembrane region" description="Helical" evidence="3">
    <location>
        <begin position="49"/>
        <end position="69"/>
    </location>
</feature>
<dbReference type="Pfam" id="PF07690">
    <property type="entry name" value="MFS_1"/>
    <property type="match status" value="1"/>
</dbReference>
<keyword evidence="3" id="KW-0472">Membrane</keyword>
<dbReference type="Gene3D" id="1.20.1250.20">
    <property type="entry name" value="MFS general substrate transporter like domains"/>
    <property type="match status" value="2"/>
</dbReference>
<dbReference type="Proteomes" id="UP000068243">
    <property type="component" value="Unassembled WGS sequence"/>
</dbReference>
<feature type="domain" description="Major facilitator superfamily (MFS) profile" evidence="4">
    <location>
        <begin position="50"/>
        <end position="458"/>
    </location>
</feature>
<comment type="caution">
    <text evidence="5">The sequence shown here is derived from an EMBL/GenBank/DDBJ whole genome shotgun (WGS) entry which is preliminary data.</text>
</comment>
<evidence type="ECO:0000313" key="5">
    <source>
        <dbReference type="EMBL" id="GAQ47299.1"/>
    </source>
</evidence>
<dbReference type="OMA" id="CCCTIFA"/>
<protein>
    <submittedName>
        <fullName evidence="5">Pc21g01690</fullName>
    </submittedName>
</protein>
<dbReference type="InterPro" id="IPR020846">
    <property type="entry name" value="MFS_dom"/>
</dbReference>
<evidence type="ECO:0000256" key="1">
    <source>
        <dbReference type="ARBA" id="ARBA00004141"/>
    </source>
</evidence>
<reference evidence="6" key="1">
    <citation type="journal article" date="2016" name="Genome Announc.">
        <title>Draft genome sequence of Aspergillus niger strain An76.</title>
        <authorList>
            <person name="Gong W."/>
            <person name="Cheng Z."/>
            <person name="Zhang H."/>
            <person name="Liu L."/>
            <person name="Gao P."/>
            <person name="Wang L."/>
        </authorList>
    </citation>
    <scope>NUCLEOTIDE SEQUENCE [LARGE SCALE GENOMIC DNA]</scope>
    <source>
        <strain evidence="6">An76</strain>
    </source>
</reference>
<dbReference type="VEuPathDB" id="FungiDB:ASPNIDRAFT2_1149474"/>
<feature type="transmembrane region" description="Helical" evidence="3">
    <location>
        <begin position="229"/>
        <end position="249"/>
    </location>
</feature>
<evidence type="ECO:0000259" key="4">
    <source>
        <dbReference type="PROSITE" id="PS50850"/>
    </source>
</evidence>
<comment type="similarity">
    <text evidence="2">Belongs to the major facilitator superfamily. Monocarboxylate porter (TC 2.A.1.13) family.</text>
</comment>
<dbReference type="GO" id="GO:0016020">
    <property type="term" value="C:membrane"/>
    <property type="evidence" value="ECO:0007669"/>
    <property type="project" value="UniProtKB-SubCell"/>
</dbReference>
<keyword evidence="3" id="KW-0812">Transmembrane</keyword>
<organism evidence="5 6">
    <name type="scientific">Aspergillus niger</name>
    <dbReference type="NCBI Taxonomy" id="5061"/>
    <lineage>
        <taxon>Eukaryota</taxon>
        <taxon>Fungi</taxon>
        <taxon>Dikarya</taxon>
        <taxon>Ascomycota</taxon>
        <taxon>Pezizomycotina</taxon>
        <taxon>Eurotiomycetes</taxon>
        <taxon>Eurotiomycetidae</taxon>
        <taxon>Eurotiales</taxon>
        <taxon>Aspergillaceae</taxon>
        <taxon>Aspergillus</taxon>
        <taxon>Aspergillus subgen. Circumdati</taxon>
    </lineage>
</organism>
<dbReference type="VEuPathDB" id="FungiDB:M747DRAFT_281124"/>
<feature type="transmembrane region" description="Helical" evidence="3">
    <location>
        <begin position="433"/>
        <end position="452"/>
    </location>
</feature>
<feature type="transmembrane region" description="Helical" evidence="3">
    <location>
        <begin position="140"/>
        <end position="159"/>
    </location>
</feature>
<feature type="transmembrane region" description="Helical" evidence="3">
    <location>
        <begin position="270"/>
        <end position="293"/>
    </location>
</feature>
<dbReference type="VEuPathDB" id="FungiDB:ATCC64974_93260"/>
<name>A0A100IU13_ASPNG</name>
<dbReference type="GO" id="GO:0022857">
    <property type="term" value="F:transmembrane transporter activity"/>
    <property type="evidence" value="ECO:0007669"/>
    <property type="project" value="InterPro"/>
</dbReference>
<dbReference type="PROSITE" id="PS50850">
    <property type="entry name" value="MFS"/>
    <property type="match status" value="1"/>
</dbReference>
<dbReference type="PANTHER" id="PTHR11360:SF234">
    <property type="entry name" value="MFS-TYPE TRANSPORTER DBAD-RELATED"/>
    <property type="match status" value="1"/>
</dbReference>
<keyword evidence="3" id="KW-1133">Transmembrane helix</keyword>
<dbReference type="EMBL" id="BCMY01000027">
    <property type="protein sequence ID" value="GAQ47299.1"/>
    <property type="molecule type" value="Genomic_DNA"/>
</dbReference>
<dbReference type="OrthoDB" id="6509908at2759"/>
<dbReference type="PANTHER" id="PTHR11360">
    <property type="entry name" value="MONOCARBOXYLATE TRANSPORTER"/>
    <property type="match status" value="1"/>
</dbReference>
<dbReference type="InterPro" id="IPR036259">
    <property type="entry name" value="MFS_trans_sf"/>
</dbReference>
<feature type="transmembrane region" description="Helical" evidence="3">
    <location>
        <begin position="197"/>
        <end position="217"/>
    </location>
</feature>
<dbReference type="AlphaFoldDB" id="A0A100IU13"/>
<feature type="transmembrane region" description="Helical" evidence="3">
    <location>
        <begin position="363"/>
        <end position="386"/>
    </location>
</feature>
<evidence type="ECO:0000256" key="3">
    <source>
        <dbReference type="SAM" id="Phobius"/>
    </source>
</evidence>
<accession>A0A100IU13</accession>